<feature type="signal peptide" evidence="1">
    <location>
        <begin position="1"/>
        <end position="20"/>
    </location>
</feature>
<dbReference type="EMBL" id="QRGP01000003">
    <property type="protein sequence ID" value="RDV01721.1"/>
    <property type="molecule type" value="Genomic_DNA"/>
</dbReference>
<keyword evidence="1" id="KW-0732">Signal</keyword>
<evidence type="ECO:0000256" key="1">
    <source>
        <dbReference type="SAM" id="SignalP"/>
    </source>
</evidence>
<reference evidence="3" key="1">
    <citation type="submission" date="2018-08" db="EMBL/GenBank/DDBJ databases">
        <authorList>
            <person name="Kim S.-J."/>
            <person name="Jung G.-Y."/>
        </authorList>
    </citation>
    <scope>NUCLEOTIDE SEQUENCE [LARGE SCALE GENOMIC DNA]</scope>
    <source>
        <strain evidence="3">GY_G</strain>
    </source>
</reference>
<dbReference type="RefSeq" id="WP_115550499.1">
    <property type="nucleotide sequence ID" value="NZ_QRGP01000003.1"/>
</dbReference>
<dbReference type="Proteomes" id="UP000263833">
    <property type="component" value="Unassembled WGS sequence"/>
</dbReference>
<dbReference type="AlphaFoldDB" id="A0A371B2N3"/>
<accession>A0A371B2N3</accession>
<comment type="caution">
    <text evidence="2">The sequence shown here is derived from an EMBL/GenBank/DDBJ whole genome shotgun (WGS) entry which is preliminary data.</text>
</comment>
<sequence>MKTKYLLGLLALTMSSAAFAADPAPAPAPEKECCCCKKDEHGKMACCKDQAGQTGADHAGHGEGGSGHH</sequence>
<protein>
    <submittedName>
        <fullName evidence="2">Uncharacterized protein</fullName>
    </submittedName>
</protein>
<keyword evidence="3" id="KW-1185">Reference proteome</keyword>
<evidence type="ECO:0000313" key="2">
    <source>
        <dbReference type="EMBL" id="RDV01721.1"/>
    </source>
</evidence>
<organism evidence="2 3">
    <name type="scientific">Sphingorhabdus pulchriflava</name>
    <dbReference type="NCBI Taxonomy" id="2292257"/>
    <lineage>
        <taxon>Bacteria</taxon>
        <taxon>Pseudomonadati</taxon>
        <taxon>Pseudomonadota</taxon>
        <taxon>Alphaproteobacteria</taxon>
        <taxon>Sphingomonadales</taxon>
        <taxon>Sphingomonadaceae</taxon>
        <taxon>Sphingorhabdus</taxon>
    </lineage>
</organism>
<name>A0A371B2N3_9SPHN</name>
<feature type="chain" id="PRO_5016747039" evidence="1">
    <location>
        <begin position="21"/>
        <end position="69"/>
    </location>
</feature>
<gene>
    <name evidence="2" type="ORF">DXH95_15705</name>
</gene>
<proteinExistence type="predicted"/>
<evidence type="ECO:0000313" key="3">
    <source>
        <dbReference type="Proteomes" id="UP000263833"/>
    </source>
</evidence>